<feature type="transmembrane region" description="Helical" evidence="1">
    <location>
        <begin position="199"/>
        <end position="231"/>
    </location>
</feature>
<feature type="transmembrane region" description="Helical" evidence="1">
    <location>
        <begin position="21"/>
        <end position="46"/>
    </location>
</feature>
<keyword evidence="3" id="KW-1185">Reference proteome</keyword>
<proteinExistence type="predicted"/>
<dbReference type="Proteomes" id="UP001168524">
    <property type="component" value="Unassembled WGS sequence"/>
</dbReference>
<dbReference type="Pfam" id="PF03929">
    <property type="entry name" value="PepSY_TM"/>
    <property type="match status" value="1"/>
</dbReference>
<evidence type="ECO:0000313" key="3">
    <source>
        <dbReference type="Proteomes" id="UP001168524"/>
    </source>
</evidence>
<feature type="transmembrane region" description="Helical" evidence="1">
    <location>
        <begin position="146"/>
        <end position="178"/>
    </location>
</feature>
<name>A0ABT7WT42_9GAMM</name>
<comment type="caution">
    <text evidence="2">The sequence shown here is derived from an EMBL/GenBank/DDBJ whole genome shotgun (WGS) entry which is preliminary data.</text>
</comment>
<sequence length="383" mass="42688">MRQSLSSVKKTNSRWFRLNLWIHRWVSLVVVIPFAILSITGVILIFHEEIDHALGVEPTALSSSQQRPLEDSIATAQKTYPNEQVISTGYDPEHHPGVLLIGMAKPNQGFEQARWLFADIGSASLIQKPNERETLTGFLLELHANWFLGFIGQLIGALIAFLVLLSLISGLVVYAPYVKKFLFGIIRIGRGQRLLQLDLHNLIGSAVLGWALVVTFTGFLLGFGTVAIGVWQITELKALQEKYQHTTVINPKLDLDTIYASAQKGESGWHPTSVFYPKTEYSTQGHYMVLLQGNEGLNEKMLKVALVNAETGKVDTVEELPTYLKAILLSQPLHFGNYGGMPLKILWTLCTLLTLFITLNGAWLWWAKRQQKGLKGVGNATVE</sequence>
<gene>
    <name evidence="2" type="ORF">QTA56_16745</name>
</gene>
<dbReference type="EMBL" id="JAUDZE010000012">
    <property type="protein sequence ID" value="MDN0015866.1"/>
    <property type="molecule type" value="Genomic_DNA"/>
</dbReference>
<feature type="transmembrane region" description="Helical" evidence="1">
    <location>
        <begin position="345"/>
        <end position="366"/>
    </location>
</feature>
<reference evidence="2" key="1">
    <citation type="submission" date="2023-06" db="EMBL/GenBank/DDBJ databases">
        <title>Two novel species of Acinetobacter isolated from motorbike repairing workshop in Vietnam.</title>
        <authorList>
            <person name="Le N.T.T."/>
        </authorList>
    </citation>
    <scope>NUCLEOTIDE SEQUENCE</scope>
    <source>
        <strain evidence="2">VNH17</strain>
    </source>
</reference>
<keyword evidence="1" id="KW-1133">Transmembrane helix</keyword>
<protein>
    <submittedName>
        <fullName evidence="2">PepSY-associated TM helix domain-containing protein</fullName>
    </submittedName>
</protein>
<evidence type="ECO:0000256" key="1">
    <source>
        <dbReference type="SAM" id="Phobius"/>
    </source>
</evidence>
<dbReference type="RefSeq" id="WP_267982117.1">
    <property type="nucleotide sequence ID" value="NZ_JAPQKF010000012.1"/>
</dbReference>
<dbReference type="PANTHER" id="PTHR34219:SF3">
    <property type="entry name" value="BLL7967 PROTEIN"/>
    <property type="match status" value="1"/>
</dbReference>
<accession>A0ABT7WT42</accession>
<evidence type="ECO:0000313" key="2">
    <source>
        <dbReference type="EMBL" id="MDN0015866.1"/>
    </source>
</evidence>
<keyword evidence="1" id="KW-0812">Transmembrane</keyword>
<organism evidence="2 3">
    <name type="scientific">Acinetobacter thutiue</name>
    <dbReference type="NCBI Taxonomy" id="2998078"/>
    <lineage>
        <taxon>Bacteria</taxon>
        <taxon>Pseudomonadati</taxon>
        <taxon>Pseudomonadota</taxon>
        <taxon>Gammaproteobacteria</taxon>
        <taxon>Moraxellales</taxon>
        <taxon>Moraxellaceae</taxon>
        <taxon>Acinetobacter</taxon>
    </lineage>
</organism>
<dbReference type="PANTHER" id="PTHR34219">
    <property type="entry name" value="IRON-REGULATED INNER MEMBRANE PROTEIN-RELATED"/>
    <property type="match status" value="1"/>
</dbReference>
<keyword evidence="1" id="KW-0472">Membrane</keyword>
<dbReference type="InterPro" id="IPR005625">
    <property type="entry name" value="PepSY-ass_TM"/>
</dbReference>